<reference evidence="7" key="1">
    <citation type="journal article" date="2021" name="Front. Microbiol.">
        <title>Comprehensive Comparative Genomics and Phenotyping of Methylobacterium Species.</title>
        <authorList>
            <person name="Alessa O."/>
            <person name="Ogura Y."/>
            <person name="Fujitani Y."/>
            <person name="Takami H."/>
            <person name="Hayashi T."/>
            <person name="Sahin N."/>
            <person name="Tani A."/>
        </authorList>
    </citation>
    <scope>NUCLEOTIDE SEQUENCE</scope>
    <source>
        <strain evidence="7">KCTC 52305</strain>
    </source>
</reference>
<dbReference type="InterPro" id="IPR000014">
    <property type="entry name" value="PAS"/>
</dbReference>
<comment type="catalytic activity">
    <reaction evidence="1">
        <text>ATP + protein L-histidine = ADP + protein N-phospho-L-histidine.</text>
        <dbReference type="EC" id="2.7.13.3"/>
    </reaction>
</comment>
<reference evidence="7" key="2">
    <citation type="submission" date="2021-08" db="EMBL/GenBank/DDBJ databases">
        <authorList>
            <person name="Tani A."/>
            <person name="Ola A."/>
            <person name="Ogura Y."/>
            <person name="Katsura K."/>
            <person name="Hayashi T."/>
        </authorList>
    </citation>
    <scope>NUCLEOTIDE SEQUENCE</scope>
    <source>
        <strain evidence="7">KCTC 52305</strain>
    </source>
</reference>
<name>A0ABQ4QYB4_9HYPH</name>
<evidence type="ECO:0000256" key="1">
    <source>
        <dbReference type="ARBA" id="ARBA00000085"/>
    </source>
</evidence>
<organism evidence="7 8">
    <name type="scientific">Methylobacterium crusticola</name>
    <dbReference type="NCBI Taxonomy" id="1697972"/>
    <lineage>
        <taxon>Bacteria</taxon>
        <taxon>Pseudomonadati</taxon>
        <taxon>Pseudomonadota</taxon>
        <taxon>Alphaproteobacteria</taxon>
        <taxon>Hyphomicrobiales</taxon>
        <taxon>Methylobacteriaceae</taxon>
        <taxon>Methylobacterium</taxon>
    </lineage>
</organism>
<evidence type="ECO:0000256" key="5">
    <source>
        <dbReference type="ARBA" id="ARBA00022777"/>
    </source>
</evidence>
<evidence type="ECO:0000256" key="3">
    <source>
        <dbReference type="ARBA" id="ARBA00022553"/>
    </source>
</evidence>
<dbReference type="Proteomes" id="UP001055167">
    <property type="component" value="Unassembled WGS sequence"/>
</dbReference>
<dbReference type="InterPro" id="IPR052162">
    <property type="entry name" value="Sensor_kinase/Photoreceptor"/>
</dbReference>
<dbReference type="SUPFAM" id="SSF55785">
    <property type="entry name" value="PYP-like sensor domain (PAS domain)"/>
    <property type="match status" value="1"/>
</dbReference>
<keyword evidence="8" id="KW-1185">Reference proteome</keyword>
<proteinExistence type="predicted"/>
<evidence type="ECO:0000313" key="8">
    <source>
        <dbReference type="Proteomes" id="UP001055167"/>
    </source>
</evidence>
<evidence type="ECO:0000256" key="4">
    <source>
        <dbReference type="ARBA" id="ARBA00022679"/>
    </source>
</evidence>
<dbReference type="RefSeq" id="WP_128565719.1">
    <property type="nucleotide sequence ID" value="NZ_QOWC01000202.1"/>
</dbReference>
<evidence type="ECO:0000256" key="2">
    <source>
        <dbReference type="ARBA" id="ARBA00012438"/>
    </source>
</evidence>
<dbReference type="EMBL" id="BPQH01000008">
    <property type="protein sequence ID" value="GJD50162.1"/>
    <property type="molecule type" value="Genomic_DNA"/>
</dbReference>
<dbReference type="PANTHER" id="PTHR43304">
    <property type="entry name" value="PHYTOCHROME-LIKE PROTEIN CPH1"/>
    <property type="match status" value="1"/>
</dbReference>
<keyword evidence="5" id="KW-0418">Kinase</keyword>
<accession>A0ABQ4QYB4</accession>
<dbReference type="InterPro" id="IPR013655">
    <property type="entry name" value="PAS_fold_3"/>
</dbReference>
<evidence type="ECO:0000259" key="6">
    <source>
        <dbReference type="Pfam" id="PF08447"/>
    </source>
</evidence>
<dbReference type="EC" id="2.7.13.3" evidence="2"/>
<dbReference type="CDD" id="cd00130">
    <property type="entry name" value="PAS"/>
    <property type="match status" value="1"/>
</dbReference>
<evidence type="ECO:0000313" key="7">
    <source>
        <dbReference type="EMBL" id="GJD50162.1"/>
    </source>
</evidence>
<protein>
    <recommendedName>
        <fullName evidence="2">histidine kinase</fullName>
        <ecNumber evidence="2">2.7.13.3</ecNumber>
    </recommendedName>
</protein>
<dbReference type="InterPro" id="IPR035965">
    <property type="entry name" value="PAS-like_dom_sf"/>
</dbReference>
<keyword evidence="4" id="KW-0808">Transferase</keyword>
<dbReference type="Gene3D" id="3.30.450.20">
    <property type="entry name" value="PAS domain"/>
    <property type="match status" value="1"/>
</dbReference>
<comment type="caution">
    <text evidence="7">The sequence shown here is derived from an EMBL/GenBank/DDBJ whole genome shotgun (WGS) entry which is preliminary data.</text>
</comment>
<feature type="domain" description="PAS fold-3" evidence="6">
    <location>
        <begin position="37"/>
        <end position="126"/>
    </location>
</feature>
<dbReference type="Pfam" id="PF08447">
    <property type="entry name" value="PAS_3"/>
    <property type="match status" value="1"/>
</dbReference>
<sequence length="202" mass="21911">MHSHSVRDFQTLHAIWPSILNGCEGVGTWDWDLASDIVHADPSIAPLFGLDPAVAQAGAPVAAFAASVHPEDREEVLHRLYGAAAEGGAYVAEYRVRAVDGATRRVLARGCFELDASGRPMRGRGIIVDTTGSRLEGSDATRDVDAPGAHPLERAVDHCLATREAITEVKEPFLLKLTDMLLLELGRGLGRLAKRERTRRMI</sequence>
<dbReference type="Gene3D" id="2.10.70.100">
    <property type="match status" value="1"/>
</dbReference>
<gene>
    <name evidence="7" type="ORF">OPKNFCMD_2899</name>
</gene>
<keyword evidence="3" id="KW-0597">Phosphoprotein</keyword>
<dbReference type="PANTHER" id="PTHR43304:SF1">
    <property type="entry name" value="PAC DOMAIN-CONTAINING PROTEIN"/>
    <property type="match status" value="1"/>
</dbReference>